<name>A0A7S0ZSH9_NOCSC</name>
<dbReference type="SUPFAM" id="SSF53474">
    <property type="entry name" value="alpha/beta-Hydrolases"/>
    <property type="match status" value="1"/>
</dbReference>
<reference evidence="2" key="1">
    <citation type="submission" date="2021-01" db="EMBL/GenBank/DDBJ databases">
        <authorList>
            <person name="Corre E."/>
            <person name="Pelletier E."/>
            <person name="Niang G."/>
            <person name="Scheremetjew M."/>
            <person name="Finn R."/>
            <person name="Kale V."/>
            <person name="Holt S."/>
            <person name="Cochrane G."/>
            <person name="Meng A."/>
            <person name="Brown T."/>
            <person name="Cohen L."/>
        </authorList>
    </citation>
    <scope>NUCLEOTIDE SEQUENCE</scope>
</reference>
<feature type="compositionally biased region" description="Acidic residues" evidence="1">
    <location>
        <begin position="291"/>
        <end position="301"/>
    </location>
</feature>
<accession>A0A7S0ZSH9</accession>
<feature type="region of interest" description="Disordered" evidence="1">
    <location>
        <begin position="282"/>
        <end position="303"/>
    </location>
</feature>
<dbReference type="PANTHER" id="PTHR12277">
    <property type="entry name" value="ALPHA/BETA HYDROLASE DOMAIN-CONTAINING PROTEIN"/>
    <property type="match status" value="1"/>
</dbReference>
<sequence>MLSVLTSASKSWNLVERFCFPAPKPSYDLNTYPNELIMIPRDDGISVPCLFLPFAHARFLFIYFHGNGEDLGTCHRFCSILRNLFQIHIIAVEYPGYGLCTGTTTEAGIMANASAVLRFVTTTLAWPLDSVKLLGRSLGTAPAIALATVYAVSGVILVSPFLSIREIARSQIGSLSEFIEDWFPNYQLSQHIRSPTLVIHGQKDRLVPCEHGRKLFARIPVRKMMVCPPNMAHNSCLLKNVTDFLLPMTEFFPLPDYAFEPIVMPAWVFPMTEVCLEDLGVSLDTPTPTGSDEEGEPDEEPGAGVVLQRDAGEAVQFGATGAYDFAATTQLDRETFAKVARMARVPDSSFCGCLKSTTCPQVG</sequence>
<dbReference type="EMBL" id="HBFQ01007680">
    <property type="protein sequence ID" value="CAD8831029.1"/>
    <property type="molecule type" value="Transcribed_RNA"/>
</dbReference>
<protein>
    <recommendedName>
        <fullName evidence="3">Serine aminopeptidase S33 domain-containing protein</fullName>
    </recommendedName>
</protein>
<organism evidence="2">
    <name type="scientific">Noctiluca scintillans</name>
    <name type="common">Sea sparkle</name>
    <name type="synonym">Red tide dinoflagellate</name>
    <dbReference type="NCBI Taxonomy" id="2966"/>
    <lineage>
        <taxon>Eukaryota</taxon>
        <taxon>Sar</taxon>
        <taxon>Alveolata</taxon>
        <taxon>Dinophyceae</taxon>
        <taxon>Noctilucales</taxon>
        <taxon>Noctilucaceae</taxon>
        <taxon>Noctiluca</taxon>
    </lineage>
</organism>
<proteinExistence type="predicted"/>
<dbReference type="InterPro" id="IPR029058">
    <property type="entry name" value="AB_hydrolase_fold"/>
</dbReference>
<evidence type="ECO:0000256" key="1">
    <source>
        <dbReference type="SAM" id="MobiDB-lite"/>
    </source>
</evidence>
<dbReference type="PANTHER" id="PTHR12277:SF197">
    <property type="entry name" value="CHROMOSOME UNDETERMINED SCAFFOLD_38, WHOLE GENOME SHOTGUN SEQUENCE"/>
    <property type="match status" value="1"/>
</dbReference>
<evidence type="ECO:0000313" key="2">
    <source>
        <dbReference type="EMBL" id="CAD8831029.1"/>
    </source>
</evidence>
<dbReference type="Gene3D" id="3.40.50.1820">
    <property type="entry name" value="alpha/beta hydrolase"/>
    <property type="match status" value="1"/>
</dbReference>
<gene>
    <name evidence="2" type="ORF">NSCI0253_LOCUS5376</name>
</gene>
<dbReference type="AlphaFoldDB" id="A0A7S0ZSH9"/>
<evidence type="ECO:0008006" key="3">
    <source>
        <dbReference type="Google" id="ProtNLM"/>
    </source>
</evidence>